<dbReference type="RefSeq" id="WP_086950181.1">
    <property type="nucleotide sequence ID" value="NZ_FWFD01000003.1"/>
</dbReference>
<reference evidence="2" key="1">
    <citation type="submission" date="2017-02" db="EMBL/GenBank/DDBJ databases">
        <authorList>
            <person name="Dridi B."/>
        </authorList>
    </citation>
    <scope>NUCLEOTIDE SEQUENCE [LARGE SCALE GENOMIC DNA]</scope>
    <source>
        <strain evidence="2">bH819</strain>
    </source>
</reference>
<evidence type="ECO:0000313" key="1">
    <source>
        <dbReference type="EMBL" id="SLM84517.1"/>
    </source>
</evidence>
<protein>
    <submittedName>
        <fullName evidence="1">Uncharacterized protein</fullName>
    </submittedName>
</protein>
<dbReference type="OrthoDB" id="2199862at2"/>
<sequence>MKLYFIEPNPELNQPILLNLDYLTEGAYGYFLDDEVEVKRTGDFKDIKELKNYLEKADVIYLMGELDQSSYFEMGVCQGLGKTIRIADDSLNFNSQMLNLNMELDLDVVTISNFFN</sequence>
<organism evidence="1 2">
    <name type="scientific">Vagococcus fluvialis bH819</name>
    <dbReference type="NCBI Taxonomy" id="1255619"/>
    <lineage>
        <taxon>Bacteria</taxon>
        <taxon>Bacillati</taxon>
        <taxon>Bacillota</taxon>
        <taxon>Bacilli</taxon>
        <taxon>Lactobacillales</taxon>
        <taxon>Enterococcaceae</taxon>
        <taxon>Vagococcus</taxon>
    </lineage>
</organism>
<dbReference type="Proteomes" id="UP000195918">
    <property type="component" value="Unassembled WGS sequence"/>
</dbReference>
<dbReference type="AlphaFoldDB" id="A0A1X6WJW0"/>
<accession>A0A1X6WJW0</accession>
<proteinExistence type="predicted"/>
<name>A0A1X6WJW0_9ENTE</name>
<gene>
    <name evidence="1" type="ORF">FM121_00395</name>
</gene>
<evidence type="ECO:0000313" key="2">
    <source>
        <dbReference type="Proteomes" id="UP000195918"/>
    </source>
</evidence>
<keyword evidence="2" id="KW-1185">Reference proteome</keyword>
<dbReference type="EMBL" id="FWFD01000003">
    <property type="protein sequence ID" value="SLM84517.1"/>
    <property type="molecule type" value="Genomic_DNA"/>
</dbReference>